<dbReference type="EMBL" id="FLQS01000067">
    <property type="protein sequence ID" value="SBS79188.1"/>
    <property type="molecule type" value="Genomic_DNA"/>
</dbReference>
<dbReference type="SUPFAM" id="SSF63380">
    <property type="entry name" value="Riboflavin synthase domain-like"/>
    <property type="match status" value="1"/>
</dbReference>
<dbReference type="InterPro" id="IPR012675">
    <property type="entry name" value="Beta-grasp_dom_sf"/>
</dbReference>
<dbReference type="PANTHER" id="PTHR47354:SF1">
    <property type="entry name" value="CARNITINE MONOOXYGENASE REDUCTASE SUBUNIT"/>
    <property type="match status" value="1"/>
</dbReference>
<comment type="cofactor">
    <cofactor evidence="1">
        <name>FAD</name>
        <dbReference type="ChEBI" id="CHEBI:57692"/>
    </cofactor>
</comment>
<dbReference type="Gene3D" id="2.40.30.10">
    <property type="entry name" value="Translation factors"/>
    <property type="match status" value="1"/>
</dbReference>
<evidence type="ECO:0000256" key="2">
    <source>
        <dbReference type="ARBA" id="ARBA00022630"/>
    </source>
</evidence>
<dbReference type="InterPro" id="IPR017927">
    <property type="entry name" value="FAD-bd_FR_type"/>
</dbReference>
<keyword evidence="6" id="KW-0408">Iron</keyword>
<dbReference type="CDD" id="cd06185">
    <property type="entry name" value="PDR_like"/>
    <property type="match status" value="1"/>
</dbReference>
<dbReference type="InterPro" id="IPR050415">
    <property type="entry name" value="MRET"/>
</dbReference>
<sequence length="317" mass="33866">MSTLTLEVVAIDDTVPGIRTLTLARADRGVLPSFTPGSHIVIQCADGANAYSLTGETTSPREYVVSVLECPQGRGGSRWIHRYLTVGATLVAHQPRSAFAPVLRASRHLLIAAGIGITPMVSHLRSARRWGRDVRLLYVHRQGRGAYVDEIGSLTGAAGPTTSGTDNAAFFTDRAAFLSELLPTLAGQPFGTHVYICGPSQFIDDVVTAATGFGWPPSRIHVEHFGGDLAPGDPFEVELSCSGDVFTVESGVSLLESLTARGHSVPSLCHQGVCGECRVPVRSGSVLHRDLYLSDDERRDSMMACVSRGSGRVELEL</sequence>
<reference evidence="10" key="1">
    <citation type="submission" date="2016-03" db="EMBL/GenBank/DDBJ databases">
        <authorList>
            <person name="Ploux O."/>
        </authorList>
    </citation>
    <scope>NUCLEOTIDE SEQUENCE</scope>
    <source>
        <strain evidence="10">UC10</strain>
    </source>
</reference>
<dbReference type="InterPro" id="IPR036010">
    <property type="entry name" value="2Fe-2S_ferredoxin-like_sf"/>
</dbReference>
<evidence type="ECO:0000256" key="6">
    <source>
        <dbReference type="ARBA" id="ARBA00023004"/>
    </source>
</evidence>
<evidence type="ECO:0000256" key="5">
    <source>
        <dbReference type="ARBA" id="ARBA00023002"/>
    </source>
</evidence>
<evidence type="ECO:0000256" key="1">
    <source>
        <dbReference type="ARBA" id="ARBA00001974"/>
    </source>
</evidence>
<dbReference type="EC" id="1.14.12.7" evidence="10"/>
<accession>A0A1Y5PTI0</accession>
<keyword evidence="2" id="KW-0285">Flavoprotein</keyword>
<evidence type="ECO:0000259" key="8">
    <source>
        <dbReference type="PROSITE" id="PS51085"/>
    </source>
</evidence>
<keyword evidence="3" id="KW-0001">2Fe-2S</keyword>
<feature type="domain" description="2Fe-2S ferredoxin-type" evidence="8">
    <location>
        <begin position="235"/>
        <end position="317"/>
    </location>
</feature>
<dbReference type="Pfam" id="PF22290">
    <property type="entry name" value="DmmA-like_N"/>
    <property type="match status" value="1"/>
</dbReference>
<name>A0A1Y5PTI0_9MYCO</name>
<dbReference type="SUPFAM" id="SSF52343">
    <property type="entry name" value="Ferredoxin reductase-like, C-terminal NADP-linked domain"/>
    <property type="match status" value="1"/>
</dbReference>
<dbReference type="Gene3D" id="3.10.20.30">
    <property type="match status" value="1"/>
</dbReference>
<keyword evidence="5 10" id="KW-0560">Oxidoreductase</keyword>
<evidence type="ECO:0000313" key="10">
    <source>
        <dbReference type="EMBL" id="SBS79188.1"/>
    </source>
</evidence>
<dbReference type="InterPro" id="IPR001041">
    <property type="entry name" value="2Fe-2S_ferredoxin-type"/>
</dbReference>
<dbReference type="Gene3D" id="3.40.50.80">
    <property type="entry name" value="Nucleotide-binding domain of ferredoxin-NADP reductase (FNR) module"/>
    <property type="match status" value="1"/>
</dbReference>
<dbReference type="GO" id="GO:0018620">
    <property type="term" value="F:phthalate 4,5-dioxygenase activity"/>
    <property type="evidence" value="ECO:0007669"/>
    <property type="project" value="UniProtKB-EC"/>
</dbReference>
<evidence type="ECO:0000259" key="9">
    <source>
        <dbReference type="PROSITE" id="PS51384"/>
    </source>
</evidence>
<dbReference type="PANTHER" id="PTHR47354">
    <property type="entry name" value="NADH OXIDOREDUCTASE HCR"/>
    <property type="match status" value="1"/>
</dbReference>
<dbReference type="PROSITE" id="PS51384">
    <property type="entry name" value="FAD_FR"/>
    <property type="match status" value="1"/>
</dbReference>
<organism evidence="10">
    <name type="scientific">uncultured Mycobacterium sp</name>
    <dbReference type="NCBI Taxonomy" id="171292"/>
    <lineage>
        <taxon>Bacteria</taxon>
        <taxon>Bacillati</taxon>
        <taxon>Actinomycetota</taxon>
        <taxon>Actinomycetes</taxon>
        <taxon>Mycobacteriales</taxon>
        <taxon>Mycobacteriaceae</taxon>
        <taxon>Mycobacterium</taxon>
        <taxon>environmental samples</taxon>
    </lineage>
</organism>
<evidence type="ECO:0000256" key="3">
    <source>
        <dbReference type="ARBA" id="ARBA00022714"/>
    </source>
</evidence>
<dbReference type="CDD" id="cd00207">
    <property type="entry name" value="fer2"/>
    <property type="match status" value="1"/>
</dbReference>
<keyword evidence="4" id="KW-0479">Metal-binding</keyword>
<dbReference type="GO" id="GO:0046872">
    <property type="term" value="F:metal ion binding"/>
    <property type="evidence" value="ECO:0007669"/>
    <property type="project" value="UniProtKB-KW"/>
</dbReference>
<feature type="domain" description="FAD-binding FR-type" evidence="9">
    <location>
        <begin position="1"/>
        <end position="102"/>
    </location>
</feature>
<dbReference type="PRINTS" id="PR00409">
    <property type="entry name" value="PHDIOXRDTASE"/>
</dbReference>
<evidence type="ECO:0000256" key="7">
    <source>
        <dbReference type="ARBA" id="ARBA00023014"/>
    </source>
</evidence>
<dbReference type="GO" id="GO:0051537">
    <property type="term" value="F:2 iron, 2 sulfur cluster binding"/>
    <property type="evidence" value="ECO:0007669"/>
    <property type="project" value="UniProtKB-KW"/>
</dbReference>
<keyword evidence="10" id="KW-0223">Dioxygenase</keyword>
<dbReference type="SUPFAM" id="SSF54292">
    <property type="entry name" value="2Fe-2S ferredoxin-like"/>
    <property type="match status" value="1"/>
</dbReference>
<dbReference type="InterPro" id="IPR017938">
    <property type="entry name" value="Riboflavin_synthase-like_b-brl"/>
</dbReference>
<dbReference type="InterPro" id="IPR039261">
    <property type="entry name" value="FNR_nucleotide-bd"/>
</dbReference>
<gene>
    <name evidence="10" type="ORF">MHPYR_70109</name>
</gene>
<keyword evidence="7" id="KW-0411">Iron-sulfur</keyword>
<dbReference type="PROSITE" id="PS51085">
    <property type="entry name" value="2FE2S_FER_2"/>
    <property type="match status" value="1"/>
</dbReference>
<dbReference type="InterPro" id="IPR054582">
    <property type="entry name" value="DmmA-like_N"/>
</dbReference>
<dbReference type="AlphaFoldDB" id="A0A1Y5PTI0"/>
<proteinExistence type="predicted"/>
<dbReference type="Pfam" id="PF00111">
    <property type="entry name" value="Fer2"/>
    <property type="match status" value="1"/>
</dbReference>
<evidence type="ECO:0000256" key="4">
    <source>
        <dbReference type="ARBA" id="ARBA00022723"/>
    </source>
</evidence>
<protein>
    <submittedName>
        <fullName evidence="10">Phthalate 4,5-dioxygenase</fullName>
        <ecNumber evidence="10">1.14.12.7</ecNumber>
    </submittedName>
</protein>